<keyword evidence="1" id="KW-1015">Disulfide bond</keyword>
<name>A0AAV0DCY4_9ASTE</name>
<evidence type="ECO:0008006" key="5">
    <source>
        <dbReference type="Google" id="ProtNLM"/>
    </source>
</evidence>
<dbReference type="FunFam" id="2.60.110.10:FF:000001">
    <property type="entry name" value="THAUMATIN-LIKE PROTEIN 1"/>
    <property type="match status" value="1"/>
</dbReference>
<comment type="caution">
    <text evidence="3">The sequence shown here is derived from an EMBL/GenBank/DDBJ whole genome shotgun (WGS) entry which is preliminary data.</text>
</comment>
<feature type="signal peptide" evidence="2">
    <location>
        <begin position="1"/>
        <end position="25"/>
    </location>
</feature>
<keyword evidence="2" id="KW-0732">Signal</keyword>
<dbReference type="InterPro" id="IPR037176">
    <property type="entry name" value="Osmotin/thaumatin-like_sf"/>
</dbReference>
<evidence type="ECO:0000313" key="4">
    <source>
        <dbReference type="Proteomes" id="UP001152523"/>
    </source>
</evidence>
<dbReference type="Pfam" id="PF00314">
    <property type="entry name" value="Thaumatin"/>
    <property type="match status" value="1"/>
</dbReference>
<feature type="disulfide bond" evidence="1">
    <location>
        <begin position="98"/>
        <end position="105"/>
    </location>
</feature>
<feature type="chain" id="PRO_5043863526" description="Thaumatin-like protein" evidence="2">
    <location>
        <begin position="26"/>
        <end position="305"/>
    </location>
</feature>
<evidence type="ECO:0000256" key="1">
    <source>
        <dbReference type="PIRSR" id="PIRSR002703-1"/>
    </source>
</evidence>
<dbReference type="PROSITE" id="PS51367">
    <property type="entry name" value="THAUMATIN_2"/>
    <property type="match status" value="1"/>
</dbReference>
<dbReference type="Proteomes" id="UP001152523">
    <property type="component" value="Unassembled WGS sequence"/>
</dbReference>
<accession>A0AAV0DCY4</accession>
<evidence type="ECO:0000313" key="3">
    <source>
        <dbReference type="EMBL" id="CAH9098561.1"/>
    </source>
</evidence>
<feature type="disulfide bond" evidence="1">
    <location>
        <begin position="82"/>
        <end position="93"/>
    </location>
</feature>
<reference evidence="3" key="1">
    <citation type="submission" date="2022-07" db="EMBL/GenBank/DDBJ databases">
        <authorList>
            <person name="Macas J."/>
            <person name="Novak P."/>
            <person name="Neumann P."/>
        </authorList>
    </citation>
    <scope>NUCLEOTIDE SEQUENCE</scope>
</reference>
<dbReference type="PANTHER" id="PTHR31048">
    <property type="entry name" value="OS03G0233200 PROTEIN"/>
    <property type="match status" value="1"/>
</dbReference>
<dbReference type="SMART" id="SM00205">
    <property type="entry name" value="THN"/>
    <property type="match status" value="1"/>
</dbReference>
<feature type="disulfide bond" evidence="1">
    <location>
        <begin position="161"/>
        <end position="222"/>
    </location>
</feature>
<feature type="disulfide bond" evidence="1">
    <location>
        <begin position="189"/>
        <end position="198"/>
    </location>
</feature>
<dbReference type="PRINTS" id="PR00347">
    <property type="entry name" value="THAUMATIN"/>
</dbReference>
<dbReference type="CDD" id="cd09218">
    <property type="entry name" value="TLP-PA"/>
    <property type="match status" value="1"/>
</dbReference>
<dbReference type="PIRSF" id="PIRSF002703">
    <property type="entry name" value="Thaumatin"/>
    <property type="match status" value="1"/>
</dbReference>
<dbReference type="AlphaFoldDB" id="A0AAV0DCY4"/>
<organism evidence="3 4">
    <name type="scientific">Cuscuta epithymum</name>
    <dbReference type="NCBI Taxonomy" id="186058"/>
    <lineage>
        <taxon>Eukaryota</taxon>
        <taxon>Viridiplantae</taxon>
        <taxon>Streptophyta</taxon>
        <taxon>Embryophyta</taxon>
        <taxon>Tracheophyta</taxon>
        <taxon>Spermatophyta</taxon>
        <taxon>Magnoliopsida</taxon>
        <taxon>eudicotyledons</taxon>
        <taxon>Gunneridae</taxon>
        <taxon>Pentapetalae</taxon>
        <taxon>asterids</taxon>
        <taxon>lamiids</taxon>
        <taxon>Solanales</taxon>
        <taxon>Convolvulaceae</taxon>
        <taxon>Cuscuteae</taxon>
        <taxon>Cuscuta</taxon>
        <taxon>Cuscuta subgen. Cuscuta</taxon>
    </lineage>
</organism>
<gene>
    <name evidence="3" type="ORF">CEPIT_LOCUS14481</name>
</gene>
<dbReference type="Gene3D" id="2.60.110.10">
    <property type="entry name" value="Thaumatin"/>
    <property type="match status" value="1"/>
</dbReference>
<feature type="disulfide bond" evidence="1">
    <location>
        <begin position="34"/>
        <end position="249"/>
    </location>
</feature>
<dbReference type="SUPFAM" id="SSF49870">
    <property type="entry name" value="Osmotin, thaumatin-like protein"/>
    <property type="match status" value="1"/>
</dbReference>
<dbReference type="EMBL" id="CAMAPF010000099">
    <property type="protein sequence ID" value="CAH9098561.1"/>
    <property type="molecule type" value="Genomic_DNA"/>
</dbReference>
<dbReference type="InterPro" id="IPR001938">
    <property type="entry name" value="Thaumatin"/>
</dbReference>
<keyword evidence="4" id="KW-1185">Reference proteome</keyword>
<protein>
    <recommendedName>
        <fullName evidence="5">Thaumatin-like protein</fullName>
    </recommendedName>
</protein>
<sequence>MAKFLRPFSPILSFCFISLFSPVFPTTFTIVNECSDTIWPGILSNAGAPVPETTGFSLGNGQSRAIALPAGWSGRLWGRTGCSPDATTGRFTCDSGDCGSAAEECNGNGAQPPATLAEFTLNGSDGLDFFDVSLVDGYNLPMLVAPTGGAQGHPNCTEIGCAVDMDRVCPAELRLLDGRRKVVGCKSACFAFGTPEYCCSGSYATPDTCRPSNYAVNFKSACPRAYSYAYDDSTSTFTCASADYVITFCPTSSPATSQRTSGGHPTSPSSGGGVSAIGFYHQQIFALFITITILALPAFESMWLP</sequence>
<proteinExistence type="predicted"/>
<feature type="disulfide bond" evidence="1">
    <location>
        <begin position="156"/>
        <end position="239"/>
    </location>
</feature>
<feature type="disulfide bond" evidence="1">
    <location>
        <begin position="199"/>
        <end position="209"/>
    </location>
</feature>
<feature type="disulfide bond" evidence="1">
    <location>
        <begin position="169"/>
        <end position="185"/>
    </location>
</feature>
<evidence type="ECO:0000256" key="2">
    <source>
        <dbReference type="SAM" id="SignalP"/>
    </source>
</evidence>